<comment type="caution">
    <text evidence="1">The sequence shown here is derived from an EMBL/GenBank/DDBJ whole genome shotgun (WGS) entry which is preliminary data.</text>
</comment>
<dbReference type="Proteomes" id="UP001229421">
    <property type="component" value="Unassembled WGS sequence"/>
</dbReference>
<evidence type="ECO:0000313" key="1">
    <source>
        <dbReference type="EMBL" id="KAK1436039.1"/>
    </source>
</evidence>
<name>A0AAD8P891_TARER</name>
<evidence type="ECO:0000313" key="2">
    <source>
        <dbReference type="Proteomes" id="UP001229421"/>
    </source>
</evidence>
<proteinExistence type="predicted"/>
<sequence>MVQCSAVQLFEKRRQNMQREFGLPCKISIYIHSPDVPHMTFLYSNPINLNDMLTLFCTKLLFEIVQMAGVGANNFHYWSYGLLKGFKAVFRAADMGHGFS</sequence>
<reference evidence="1" key="1">
    <citation type="journal article" date="2023" name="bioRxiv">
        <title>Improved chromosome-level genome assembly for marigold (Tagetes erecta).</title>
        <authorList>
            <person name="Jiang F."/>
            <person name="Yuan L."/>
            <person name="Wang S."/>
            <person name="Wang H."/>
            <person name="Xu D."/>
            <person name="Wang A."/>
            <person name="Fan W."/>
        </authorList>
    </citation>
    <scope>NUCLEOTIDE SEQUENCE</scope>
    <source>
        <strain evidence="1">WSJ</strain>
        <tissue evidence="1">Leaf</tissue>
    </source>
</reference>
<dbReference type="AlphaFoldDB" id="A0AAD8P891"/>
<gene>
    <name evidence="1" type="ORF">QVD17_01814</name>
</gene>
<protein>
    <submittedName>
        <fullName evidence="1">Uncharacterized protein</fullName>
    </submittedName>
</protein>
<accession>A0AAD8P891</accession>
<keyword evidence="2" id="KW-1185">Reference proteome</keyword>
<dbReference type="EMBL" id="JAUHHV010000001">
    <property type="protein sequence ID" value="KAK1436039.1"/>
    <property type="molecule type" value="Genomic_DNA"/>
</dbReference>
<organism evidence="1 2">
    <name type="scientific">Tagetes erecta</name>
    <name type="common">African marigold</name>
    <dbReference type="NCBI Taxonomy" id="13708"/>
    <lineage>
        <taxon>Eukaryota</taxon>
        <taxon>Viridiplantae</taxon>
        <taxon>Streptophyta</taxon>
        <taxon>Embryophyta</taxon>
        <taxon>Tracheophyta</taxon>
        <taxon>Spermatophyta</taxon>
        <taxon>Magnoliopsida</taxon>
        <taxon>eudicotyledons</taxon>
        <taxon>Gunneridae</taxon>
        <taxon>Pentapetalae</taxon>
        <taxon>asterids</taxon>
        <taxon>campanulids</taxon>
        <taxon>Asterales</taxon>
        <taxon>Asteraceae</taxon>
        <taxon>Asteroideae</taxon>
        <taxon>Heliantheae alliance</taxon>
        <taxon>Tageteae</taxon>
        <taxon>Tagetes</taxon>
    </lineage>
</organism>